<protein>
    <submittedName>
        <fullName evidence="2">Uncharacterized protein</fullName>
    </submittedName>
</protein>
<evidence type="ECO:0000256" key="1">
    <source>
        <dbReference type="SAM" id="Phobius"/>
    </source>
</evidence>
<reference evidence="2" key="1">
    <citation type="submission" date="2014-11" db="EMBL/GenBank/DDBJ databases">
        <authorList>
            <person name="Amaro Gonzalez C."/>
        </authorList>
    </citation>
    <scope>NUCLEOTIDE SEQUENCE</scope>
</reference>
<feature type="transmembrane region" description="Helical" evidence="1">
    <location>
        <begin position="58"/>
        <end position="79"/>
    </location>
</feature>
<organism evidence="2">
    <name type="scientific">Anguilla anguilla</name>
    <name type="common">European freshwater eel</name>
    <name type="synonym">Muraena anguilla</name>
    <dbReference type="NCBI Taxonomy" id="7936"/>
    <lineage>
        <taxon>Eukaryota</taxon>
        <taxon>Metazoa</taxon>
        <taxon>Chordata</taxon>
        <taxon>Craniata</taxon>
        <taxon>Vertebrata</taxon>
        <taxon>Euteleostomi</taxon>
        <taxon>Actinopterygii</taxon>
        <taxon>Neopterygii</taxon>
        <taxon>Teleostei</taxon>
        <taxon>Anguilliformes</taxon>
        <taxon>Anguillidae</taxon>
        <taxon>Anguilla</taxon>
    </lineage>
</organism>
<keyword evidence="1" id="KW-0812">Transmembrane</keyword>
<sequence>MRCAHRPAGQLSHSGYVRVFNRERILCVSWARHLQIYDMWLYDIWMWTTASVHLSVPVFSPLLLAFIRPITFIIVCFYVKLATLKVHKNEYC</sequence>
<keyword evidence="1" id="KW-0472">Membrane</keyword>
<accession>A0A0E9RSC8</accession>
<name>A0A0E9RSC8_ANGAN</name>
<evidence type="ECO:0000313" key="2">
    <source>
        <dbReference type="EMBL" id="JAH32049.1"/>
    </source>
</evidence>
<reference evidence="2" key="2">
    <citation type="journal article" date="2015" name="Fish Shellfish Immunol.">
        <title>Early steps in the European eel (Anguilla anguilla)-Vibrio vulnificus interaction in the gills: Role of the RtxA13 toxin.</title>
        <authorList>
            <person name="Callol A."/>
            <person name="Pajuelo D."/>
            <person name="Ebbesson L."/>
            <person name="Teles M."/>
            <person name="MacKenzie S."/>
            <person name="Amaro C."/>
        </authorList>
    </citation>
    <scope>NUCLEOTIDE SEQUENCE</scope>
</reference>
<keyword evidence="1" id="KW-1133">Transmembrane helix</keyword>
<dbReference type="AlphaFoldDB" id="A0A0E9RSC8"/>
<dbReference type="EMBL" id="GBXM01076528">
    <property type="protein sequence ID" value="JAH32049.1"/>
    <property type="molecule type" value="Transcribed_RNA"/>
</dbReference>
<proteinExistence type="predicted"/>